<accession>A0A1Y2CBQ6</accession>
<dbReference type="AlphaFoldDB" id="A0A1Y2CBQ6"/>
<dbReference type="OrthoDB" id="2109520at2759"/>
<dbReference type="EMBL" id="MCGO01000022">
    <property type="protein sequence ID" value="ORY44327.1"/>
    <property type="molecule type" value="Genomic_DNA"/>
</dbReference>
<keyword evidence="2" id="KW-1185">Reference proteome</keyword>
<reference evidence="1 2" key="1">
    <citation type="submission" date="2016-07" db="EMBL/GenBank/DDBJ databases">
        <title>Pervasive Adenine N6-methylation of Active Genes in Fungi.</title>
        <authorList>
            <consortium name="DOE Joint Genome Institute"/>
            <person name="Mondo S.J."/>
            <person name="Dannebaum R.O."/>
            <person name="Kuo R.C."/>
            <person name="Labutti K."/>
            <person name="Haridas S."/>
            <person name="Kuo A."/>
            <person name="Salamov A."/>
            <person name="Ahrendt S.R."/>
            <person name="Lipzen A."/>
            <person name="Sullivan W."/>
            <person name="Andreopoulos W.B."/>
            <person name="Clum A."/>
            <person name="Lindquist E."/>
            <person name="Daum C."/>
            <person name="Ramamoorthy G.K."/>
            <person name="Gryganskyi A."/>
            <person name="Culley D."/>
            <person name="Magnuson J.K."/>
            <person name="James T.Y."/>
            <person name="O'Malley M.A."/>
            <person name="Stajich J.E."/>
            <person name="Spatafora J.W."/>
            <person name="Visel A."/>
            <person name="Grigoriev I.V."/>
        </authorList>
    </citation>
    <scope>NUCLEOTIDE SEQUENCE [LARGE SCALE GENOMIC DNA]</scope>
    <source>
        <strain evidence="1 2">JEL800</strain>
    </source>
</reference>
<dbReference type="Proteomes" id="UP000193642">
    <property type="component" value="Unassembled WGS sequence"/>
</dbReference>
<gene>
    <name evidence="1" type="ORF">BCR33DRAFT_716886</name>
</gene>
<evidence type="ECO:0000313" key="2">
    <source>
        <dbReference type="Proteomes" id="UP000193642"/>
    </source>
</evidence>
<protein>
    <submittedName>
        <fullName evidence="1">Uncharacterized protein</fullName>
    </submittedName>
</protein>
<feature type="non-terminal residue" evidence="1">
    <location>
        <position position="1"/>
    </location>
</feature>
<comment type="caution">
    <text evidence="1">The sequence shown here is derived from an EMBL/GenBank/DDBJ whole genome shotgun (WGS) entry which is preliminary data.</text>
</comment>
<organism evidence="1 2">
    <name type="scientific">Rhizoclosmatium globosum</name>
    <dbReference type="NCBI Taxonomy" id="329046"/>
    <lineage>
        <taxon>Eukaryota</taxon>
        <taxon>Fungi</taxon>
        <taxon>Fungi incertae sedis</taxon>
        <taxon>Chytridiomycota</taxon>
        <taxon>Chytridiomycota incertae sedis</taxon>
        <taxon>Chytridiomycetes</taxon>
        <taxon>Chytridiales</taxon>
        <taxon>Chytriomycetaceae</taxon>
        <taxon>Rhizoclosmatium</taxon>
    </lineage>
</organism>
<name>A0A1Y2CBQ6_9FUNG</name>
<evidence type="ECO:0000313" key="1">
    <source>
        <dbReference type="EMBL" id="ORY44327.1"/>
    </source>
</evidence>
<proteinExistence type="predicted"/>
<sequence length="200" mass="22152">LAKYQPNPMQLIPLILRLDPTTSTPTLALHQLHQGQPTIPLSTTQILTESISTVATLLSSTRAHQDRLIYALAGLLFSNPTILPFGGSKSRPGYLSFNGTTTSHLLTYMVTEPFNTYWSLKGREGLDFLVVSVNAVLRMQRGNRKDELDEAVMKGMKKSGMIPWSGEYYIPKLLRHVVEVENGVGMNDSAVEFTPVIHKG</sequence>